<protein>
    <recommendedName>
        <fullName evidence="4">Cell wall protein</fullName>
    </recommendedName>
</protein>
<evidence type="ECO:0000256" key="1">
    <source>
        <dbReference type="SAM" id="SignalP"/>
    </source>
</evidence>
<dbReference type="PANTHER" id="PTHR42047:SF1">
    <property type="entry name" value="PROTEIN, PUTATIVE (AFU_ORTHOLOGUE AFUA_6G03560)-RELATED"/>
    <property type="match status" value="1"/>
</dbReference>
<evidence type="ECO:0000313" key="2">
    <source>
        <dbReference type="EMBL" id="KAL0261609.1"/>
    </source>
</evidence>
<accession>A0ABR3CQ71</accession>
<reference evidence="2 3" key="1">
    <citation type="submission" date="2024-02" db="EMBL/GenBank/DDBJ databases">
        <title>De novo assembly and annotation of 12 fungi associated with fruit tree decline syndrome in Ontario, Canada.</title>
        <authorList>
            <person name="Sulman M."/>
            <person name="Ellouze W."/>
            <person name="Ilyukhin E."/>
        </authorList>
    </citation>
    <scope>NUCLEOTIDE SEQUENCE [LARGE SCALE GENOMIC DNA]</scope>
    <source>
        <strain evidence="2 3">FDS-637</strain>
    </source>
</reference>
<dbReference type="RefSeq" id="XP_066634638.1">
    <property type="nucleotide sequence ID" value="XM_066774519.1"/>
</dbReference>
<keyword evidence="3" id="KW-1185">Reference proteome</keyword>
<gene>
    <name evidence="2" type="ORF">SLS55_003039</name>
</gene>
<dbReference type="InterPro" id="IPR052820">
    <property type="entry name" value="PhiA_domain"/>
</dbReference>
<dbReference type="Proteomes" id="UP001430584">
    <property type="component" value="Unassembled WGS sequence"/>
</dbReference>
<evidence type="ECO:0008006" key="4">
    <source>
        <dbReference type="Google" id="ProtNLM"/>
    </source>
</evidence>
<dbReference type="GeneID" id="92007124"/>
<keyword evidence="1" id="KW-0732">Signal</keyword>
<evidence type="ECO:0000313" key="3">
    <source>
        <dbReference type="Proteomes" id="UP001430584"/>
    </source>
</evidence>
<organism evidence="2 3">
    <name type="scientific">Diplodia seriata</name>
    <dbReference type="NCBI Taxonomy" id="420778"/>
    <lineage>
        <taxon>Eukaryota</taxon>
        <taxon>Fungi</taxon>
        <taxon>Dikarya</taxon>
        <taxon>Ascomycota</taxon>
        <taxon>Pezizomycotina</taxon>
        <taxon>Dothideomycetes</taxon>
        <taxon>Dothideomycetes incertae sedis</taxon>
        <taxon>Botryosphaeriales</taxon>
        <taxon>Botryosphaeriaceae</taxon>
        <taxon>Diplodia</taxon>
    </lineage>
</organism>
<proteinExistence type="predicted"/>
<feature type="chain" id="PRO_5046224070" description="Cell wall protein" evidence="1">
    <location>
        <begin position="20"/>
        <end position="188"/>
    </location>
</feature>
<sequence>MKTTAVLASTLACAASTLAAPTTTTYYNLVASASGAAFDGQSLKANGGWWFIGKETSSTCGDVSPAVTATSSGALAFYADGRQNQQRAFVDISGAASGLLGFTLADQTSLNPSQPADKFSLAGSEMDNIKLFWDGASSWLACPSGEADGQYYVYPEAAYSKSVGKDKCTKFEIGVTQVETPKEVCVYN</sequence>
<name>A0ABR3CQ71_9PEZI</name>
<dbReference type="EMBL" id="JAJVCZ030000003">
    <property type="protein sequence ID" value="KAL0261609.1"/>
    <property type="molecule type" value="Genomic_DNA"/>
</dbReference>
<dbReference type="PANTHER" id="PTHR42047">
    <property type="entry name" value="PROTEIN, PUTATIVE (AFU_ORTHOLOGUE AFUA_6G03560)-RELATED"/>
    <property type="match status" value="1"/>
</dbReference>
<comment type="caution">
    <text evidence="2">The sequence shown here is derived from an EMBL/GenBank/DDBJ whole genome shotgun (WGS) entry which is preliminary data.</text>
</comment>
<feature type="signal peptide" evidence="1">
    <location>
        <begin position="1"/>
        <end position="19"/>
    </location>
</feature>